<gene>
    <name evidence="1" type="ORF">MCHLO_11095</name>
</gene>
<dbReference type="EMBL" id="DF848546">
    <property type="protein sequence ID" value="GAT54224.1"/>
    <property type="molecule type" value="Genomic_DNA"/>
</dbReference>
<reference evidence="1" key="1">
    <citation type="submission" date="2014-09" db="EMBL/GenBank/DDBJ databases">
        <title>Genome sequence of the luminous mushroom Mycena chlorophos for searching fungal bioluminescence genes.</title>
        <authorList>
            <person name="Tanaka Y."/>
            <person name="Kasuga D."/>
            <person name="Oba Y."/>
            <person name="Hase S."/>
            <person name="Sato K."/>
            <person name="Oba Y."/>
            <person name="Sakakibara Y."/>
        </authorList>
    </citation>
    <scope>NUCLEOTIDE SEQUENCE</scope>
</reference>
<evidence type="ECO:0000313" key="2">
    <source>
        <dbReference type="Proteomes" id="UP000815677"/>
    </source>
</evidence>
<sequence>MLTRSKRKEVEVAQSTHPLINFPVEITAEIFMYCLPETINLFDPALAPRLLMQVCQRWRQIALFVPKLWVEFRVDVNDTLRSDEMSAILKRSAGLPLRVTLFNHRDEDFQGFNQIRFFAQYCHRIERLRVDMPVDALLKLERYWRTKRTRTQFSVLKNLALVDVESGGTGLYMFAMQNIQMFSSATVLEHISLGGIPLDGVELSKTNITRFRGAVYSLQEWAQLLCSLPSLIECDIVFDLDPDDEEDLIVPPPLTHVSLTKLELRFAETPFNELPVLGVLSFLTLPALESISLGPGTLGDKIEGLFASLVAGSPRISTLSVAVPPENPNITRCFLLCSSWKALDTVILSGAGEALLISFFNDFADNNFFLSTVRTFKFPAMQLVGLAYIISHVGPGILKRRALEDPRCALETVCVSMQEFPVTADLQAKTDEMPSDLWGSIRELRSAGLGFTIYWRRRGQEEQELMF</sequence>
<keyword evidence="2" id="KW-1185">Reference proteome</keyword>
<dbReference type="InterPro" id="IPR036047">
    <property type="entry name" value="F-box-like_dom_sf"/>
</dbReference>
<dbReference type="Proteomes" id="UP000815677">
    <property type="component" value="Unassembled WGS sequence"/>
</dbReference>
<name>A0ABQ0LSW5_MYCCL</name>
<proteinExistence type="predicted"/>
<protein>
    <recommendedName>
        <fullName evidence="3">F-box domain-containing protein</fullName>
    </recommendedName>
</protein>
<evidence type="ECO:0000313" key="1">
    <source>
        <dbReference type="EMBL" id="GAT54224.1"/>
    </source>
</evidence>
<organism evidence="1 2">
    <name type="scientific">Mycena chlorophos</name>
    <name type="common">Agaric fungus</name>
    <name type="synonym">Agaricus chlorophos</name>
    <dbReference type="NCBI Taxonomy" id="658473"/>
    <lineage>
        <taxon>Eukaryota</taxon>
        <taxon>Fungi</taxon>
        <taxon>Dikarya</taxon>
        <taxon>Basidiomycota</taxon>
        <taxon>Agaricomycotina</taxon>
        <taxon>Agaricomycetes</taxon>
        <taxon>Agaricomycetidae</taxon>
        <taxon>Agaricales</taxon>
        <taxon>Marasmiineae</taxon>
        <taxon>Mycenaceae</taxon>
        <taxon>Mycena</taxon>
    </lineage>
</organism>
<evidence type="ECO:0008006" key="3">
    <source>
        <dbReference type="Google" id="ProtNLM"/>
    </source>
</evidence>
<dbReference type="SUPFAM" id="SSF81383">
    <property type="entry name" value="F-box domain"/>
    <property type="match status" value="1"/>
</dbReference>
<accession>A0ABQ0LSW5</accession>